<dbReference type="NCBIfam" id="TIGR02365">
    <property type="entry name" value="dha_L_ycgS"/>
    <property type="match status" value="1"/>
</dbReference>
<dbReference type="InterPro" id="IPR004007">
    <property type="entry name" value="DhaL_dom"/>
</dbReference>
<dbReference type="GO" id="GO:0005829">
    <property type="term" value="C:cytosol"/>
    <property type="evidence" value="ECO:0007669"/>
    <property type="project" value="TreeGrafter"/>
</dbReference>
<sequence length="218" mass="23467">MRCTRKEIMAILSNMVHVVEENEQYLNQLDSVIGDAEHGSNLKRALRKALDLVTDLPCENPADILENFGRTLATSGCGSGPLLYGLAIKAFGSCLGEKGSFEPQNVVEAMEAMLHTVKEKGGANIGDKTMVDALEPAVNAFKEAVLSGHTLVEAFDFAVQAAKKGMLETRNFVGKKGRSAYLGERGVGYQDPGATSTYLMLRSVYQTLLEKGCGNSES</sequence>
<dbReference type="SUPFAM" id="SSF101473">
    <property type="entry name" value="DhaL-like"/>
    <property type="match status" value="1"/>
</dbReference>
<organism evidence="4">
    <name type="scientific">Candidatus Caldatribacterium saccharofermentans</name>
    <dbReference type="NCBI Taxonomy" id="1454753"/>
    <lineage>
        <taxon>Bacteria</taxon>
        <taxon>Pseudomonadati</taxon>
        <taxon>Atribacterota</taxon>
        <taxon>Atribacteria</taxon>
        <taxon>Atribacterales</taxon>
        <taxon>Candidatus Caldatribacteriaceae</taxon>
        <taxon>Candidatus Caldatribacterium</taxon>
    </lineage>
</organism>
<evidence type="ECO:0000259" key="3">
    <source>
        <dbReference type="PROSITE" id="PS51480"/>
    </source>
</evidence>
<dbReference type="PANTHER" id="PTHR28629:SF4">
    <property type="entry name" value="TRIOKINASE_FMN CYCLASE"/>
    <property type="match status" value="1"/>
</dbReference>
<reference evidence="4" key="1">
    <citation type="journal article" date="2020" name="mSystems">
        <title>Genome- and Community-Level Interaction Insights into Carbon Utilization and Element Cycling Functions of Hydrothermarchaeota in Hydrothermal Sediment.</title>
        <authorList>
            <person name="Zhou Z."/>
            <person name="Liu Y."/>
            <person name="Xu W."/>
            <person name="Pan J."/>
            <person name="Luo Z.H."/>
            <person name="Li M."/>
        </authorList>
    </citation>
    <scope>NUCLEOTIDE SEQUENCE [LARGE SCALE GENOMIC DNA]</scope>
    <source>
        <strain evidence="4">SpSt-82</strain>
    </source>
</reference>
<comment type="caution">
    <text evidence="4">The sequence shown here is derived from an EMBL/GenBank/DDBJ whole genome shotgun (WGS) entry which is preliminary data.</text>
</comment>
<dbReference type="Pfam" id="PF02734">
    <property type="entry name" value="Dak2"/>
    <property type="match status" value="1"/>
</dbReference>
<evidence type="ECO:0000256" key="2">
    <source>
        <dbReference type="ARBA" id="ARBA00022777"/>
    </source>
</evidence>
<protein>
    <submittedName>
        <fullName evidence="4">Dihydroxyacetone kinase subunit L</fullName>
    </submittedName>
</protein>
<gene>
    <name evidence="4" type="primary">dhaL</name>
    <name evidence="4" type="ORF">ENW11_01905</name>
</gene>
<dbReference type="AlphaFoldDB" id="A0A7V4WKK7"/>
<evidence type="ECO:0000313" key="4">
    <source>
        <dbReference type="EMBL" id="HGY38552.1"/>
    </source>
</evidence>
<dbReference type="EMBL" id="DTIY01000013">
    <property type="protein sequence ID" value="HGY38552.1"/>
    <property type="molecule type" value="Genomic_DNA"/>
</dbReference>
<keyword evidence="2 4" id="KW-0418">Kinase</keyword>
<dbReference type="PANTHER" id="PTHR28629">
    <property type="entry name" value="TRIOKINASE/FMN CYCLASE"/>
    <property type="match status" value="1"/>
</dbReference>
<dbReference type="InterPro" id="IPR036117">
    <property type="entry name" value="DhaL_dom_sf"/>
</dbReference>
<dbReference type="InterPro" id="IPR050861">
    <property type="entry name" value="Dihydroxyacetone_Kinase"/>
</dbReference>
<dbReference type="InterPro" id="IPR012737">
    <property type="entry name" value="DhaK_L_YcgS"/>
</dbReference>
<proteinExistence type="predicted"/>
<evidence type="ECO:0000256" key="1">
    <source>
        <dbReference type="ARBA" id="ARBA00022679"/>
    </source>
</evidence>
<keyword evidence="1" id="KW-0808">Transferase</keyword>
<dbReference type="Gene3D" id="1.25.40.340">
    <property type="match status" value="1"/>
</dbReference>
<dbReference type="SMART" id="SM01120">
    <property type="entry name" value="Dak2"/>
    <property type="match status" value="1"/>
</dbReference>
<name>A0A7V4WKK7_9BACT</name>
<dbReference type="GO" id="GO:0019563">
    <property type="term" value="P:glycerol catabolic process"/>
    <property type="evidence" value="ECO:0007669"/>
    <property type="project" value="TreeGrafter"/>
</dbReference>
<dbReference type="FunFam" id="1.25.40.340:FF:000002">
    <property type="entry name" value="Dihydroxyacetone kinase, L subunit"/>
    <property type="match status" value="1"/>
</dbReference>
<accession>A0A7V4WKK7</accession>
<dbReference type="GO" id="GO:0004371">
    <property type="term" value="F:glycerone kinase activity"/>
    <property type="evidence" value="ECO:0007669"/>
    <property type="project" value="InterPro"/>
</dbReference>
<feature type="domain" description="DhaL" evidence="3">
    <location>
        <begin position="6"/>
        <end position="206"/>
    </location>
</feature>
<dbReference type="PROSITE" id="PS51480">
    <property type="entry name" value="DHAL"/>
    <property type="match status" value="1"/>
</dbReference>